<dbReference type="PANTHER" id="PTHR43792:SF1">
    <property type="entry name" value="N-ACETYLTRANSFERASE DOMAIN-CONTAINING PROTEIN"/>
    <property type="match status" value="1"/>
</dbReference>
<dbReference type="Pfam" id="PF13302">
    <property type="entry name" value="Acetyltransf_3"/>
    <property type="match status" value="1"/>
</dbReference>
<dbReference type="PROSITE" id="PS51186">
    <property type="entry name" value="GNAT"/>
    <property type="match status" value="1"/>
</dbReference>
<dbReference type="Gene3D" id="3.40.630.30">
    <property type="match status" value="1"/>
</dbReference>
<accession>A0ABU5H3C6</accession>
<proteinExistence type="predicted"/>
<sequence length="176" mass="19856">MILDTDRLILRELTLEDAPFILELVNEPSWLRFIGDRGVRDLDGARAYLQKGPLVMYASHGFGLYRVERKEDGTLMGMCGLIKREGLPHADIGFAFFPRFWGQGYAREAASAVLSHSRTKLGLEHVLAIVDPDNQSSIKLLETLGFRFQRMVRMPGATADIRLYELHQPQQGPQAS</sequence>
<organism evidence="2 3">
    <name type="scientific">Hyalangium rubrum</name>
    <dbReference type="NCBI Taxonomy" id="3103134"/>
    <lineage>
        <taxon>Bacteria</taxon>
        <taxon>Pseudomonadati</taxon>
        <taxon>Myxococcota</taxon>
        <taxon>Myxococcia</taxon>
        <taxon>Myxococcales</taxon>
        <taxon>Cystobacterineae</taxon>
        <taxon>Archangiaceae</taxon>
        <taxon>Hyalangium</taxon>
    </lineage>
</organism>
<keyword evidence="3" id="KW-1185">Reference proteome</keyword>
<dbReference type="PANTHER" id="PTHR43792">
    <property type="entry name" value="GNAT FAMILY, PUTATIVE (AFU_ORTHOLOGUE AFUA_3G00765)-RELATED-RELATED"/>
    <property type="match status" value="1"/>
</dbReference>
<name>A0ABU5H3C6_9BACT</name>
<dbReference type="InterPro" id="IPR051531">
    <property type="entry name" value="N-acetyltransferase"/>
</dbReference>
<dbReference type="SUPFAM" id="SSF55729">
    <property type="entry name" value="Acyl-CoA N-acyltransferases (Nat)"/>
    <property type="match status" value="1"/>
</dbReference>
<dbReference type="InterPro" id="IPR000182">
    <property type="entry name" value="GNAT_dom"/>
</dbReference>
<dbReference type="RefSeq" id="WP_321546323.1">
    <property type="nucleotide sequence ID" value="NZ_JAXIVS010000004.1"/>
</dbReference>
<protein>
    <submittedName>
        <fullName evidence="2">GNAT family N-acetyltransferase</fullName>
    </submittedName>
</protein>
<evidence type="ECO:0000313" key="3">
    <source>
        <dbReference type="Proteomes" id="UP001291309"/>
    </source>
</evidence>
<comment type="caution">
    <text evidence="2">The sequence shown here is derived from an EMBL/GenBank/DDBJ whole genome shotgun (WGS) entry which is preliminary data.</text>
</comment>
<feature type="domain" description="N-acetyltransferase" evidence="1">
    <location>
        <begin position="8"/>
        <end position="168"/>
    </location>
</feature>
<evidence type="ECO:0000313" key="2">
    <source>
        <dbReference type="EMBL" id="MDY7227604.1"/>
    </source>
</evidence>
<gene>
    <name evidence="2" type="ORF">SYV04_14420</name>
</gene>
<dbReference type="Proteomes" id="UP001291309">
    <property type="component" value="Unassembled WGS sequence"/>
</dbReference>
<reference evidence="2 3" key="1">
    <citation type="submission" date="2023-12" db="EMBL/GenBank/DDBJ databases">
        <title>the genome sequence of Hyalangium sp. s54d21.</title>
        <authorList>
            <person name="Zhang X."/>
        </authorList>
    </citation>
    <scope>NUCLEOTIDE SEQUENCE [LARGE SCALE GENOMIC DNA]</scope>
    <source>
        <strain evidence="3">s54d21</strain>
    </source>
</reference>
<dbReference type="EMBL" id="JAXIVS010000004">
    <property type="protein sequence ID" value="MDY7227604.1"/>
    <property type="molecule type" value="Genomic_DNA"/>
</dbReference>
<evidence type="ECO:0000259" key="1">
    <source>
        <dbReference type="PROSITE" id="PS51186"/>
    </source>
</evidence>
<dbReference type="InterPro" id="IPR016181">
    <property type="entry name" value="Acyl_CoA_acyltransferase"/>
</dbReference>